<evidence type="ECO:0000256" key="1">
    <source>
        <dbReference type="ARBA" id="ARBA00004245"/>
    </source>
</evidence>
<comment type="similarity">
    <text evidence="2">Belongs to the dynein heavy chain family.</text>
</comment>
<evidence type="ECO:0000256" key="13">
    <source>
        <dbReference type="ARBA" id="ARBA00033439"/>
    </source>
</evidence>
<protein>
    <recommendedName>
        <fullName evidence="4">Dynein heavy chain, cytoplasmic</fullName>
    </recommendedName>
    <alternativeName>
        <fullName evidence="13">Dynein heavy chain, cytosolic</fullName>
    </alternativeName>
</protein>
<sequence length="1426" mass="161190">MSAGHLKRSQLQISSSLAANSLSDLSDSRAEQEILVQSVTETTVPKLVADDVPLLTSLLADVFPGIEYSPSNLDKLKAHIRAVAAEQHLVVGDVWFQKVLQLYQIQNIQHGLMMVGPLATGKTQAWKVLLAALQRLEGRKGVSYVIDPKAISKDSLYGTLNPTTREWNNGLFTNILRRIINYVRGEDAKRQWIIFDGDVDPEWVENLNSVLDDNKLLTSQRRTTQSAEQYAVTPDMFYENYLKTTHDVALDAIADDMLMDAPTRKQDNSGEVPDNLITQRSIINVLSVYFQPDGLVTCALEFAAGVDHITEFTVARVVSTLFSLINKTIRNVLDYNARHNDSPLPMDKVRTYSQKRLLVAIVWAFTGDSKLDTRAWMGNFLRDYLGLDMPPLNGPEASLIDYDVPVASGDWEPWKNAVSVVDIDTHQVTSSEVVIPTLDTVRHEDVLYLWLSEHKPLMLCGPPGSGKTMTLFSALRKLPDMDVVGLNFSSATTPELVLKTFNQHCKYKKTPNGVVLAPVQIGKWIVVFCDEINLPAADKYGTQKVILLLRQLVEGSGFWRPSDKAWIRLKRIQFVGACNPPTNPGRVVLPQHFLRHAPLVMVDYPGEASLKQIYGTFNRAALKVVPNLRGHAEPLTSAMVKFYLASQKCFTSNNQAHYIYSPRELTRWTQGIHQSIKPWETLSLEGLVQVWAHKALRLFSDRLVSEDEKRWTDKQIDAIAIQHFPSIDQSEVLARPILFSNWTSKHCISVDRDQLRDCLKARLRVFYEEELDVPLVLFNDVLNHVLRINRVFHQVQGHLLLIGTTLSRFVAWMNGSSVFQIKVHNKYTADDLDDDLRNVLRRSGCEAEKICFIMDKSNVLNSGFLERMNTLLANAEVPGLFEGDEHAALMTACKEGAQRDGVVLDSPDELYRWFTQQVAKNLHVVFTMNPPENGLASQAATSPALFNRCVLDWFGDWSDQAFYQVGMEFTSSLDLDTSQYVPPANFPVVYQQLSLPPVHRTAIINALVAVHMSMYKTNRCLARRQARFNYATPRHYLDFINNYVNLFNEKQDNLEEQQRHLNIGLEKLRNTVVQVEEMRQSLAIKRTQLAKKEKEAESKLAQMLADQKEAESRRQALIQIQAALEQQNKDIAERQSVVMADLADAETAVKEAQAAVSKIKKQHLIEVRSMANPPEAVKLAMKSVCTILGHRLGEWKSVRGIVKNSGFIESIMKFDAKEKMTHQLREKMKADFLSRTMFNFDTVNQASKACGPLCKWVIAQVKFSKILHKVGLLRHEVNSLEEQAATTQEKAATVVTMIAELEGSIARYKPEYATLISETEAIKREMNRVKSKVERSMTFLESLGSEKTRWGAGSATFDTQMSTIAGDVLLSAAFITYGGFFDQSYRQSMWQGWVDHLNQANLKYNTKLSLTEYLSTANDRIDWQSK</sequence>
<dbReference type="RefSeq" id="XP_053027518.1">
    <property type="nucleotide sequence ID" value="XM_053163554.1"/>
</dbReference>
<dbReference type="InterPro" id="IPR035699">
    <property type="entry name" value="AAA_6"/>
</dbReference>
<keyword evidence="8" id="KW-0067">ATP-binding</keyword>
<comment type="subunit">
    <text evidence="3">Consists of at least two heavy chains and a number of intermediate and light chains.</text>
</comment>
<dbReference type="Pfam" id="PF12774">
    <property type="entry name" value="AAA_6"/>
    <property type="match status" value="1"/>
</dbReference>
<keyword evidence="11" id="KW-0505">Motor protein</keyword>
<dbReference type="InterPro" id="IPR003593">
    <property type="entry name" value="AAA+_ATPase"/>
</dbReference>
<dbReference type="InterPro" id="IPR024317">
    <property type="entry name" value="Dynein_heavy_chain_D4_dom"/>
</dbReference>
<dbReference type="InterPro" id="IPR027417">
    <property type="entry name" value="P-loop_NTPase"/>
</dbReference>
<name>A0ABY7D5U8_9BASI</name>
<dbReference type="Proteomes" id="UP001164743">
    <property type="component" value="Chromosome 15A"/>
</dbReference>
<keyword evidence="10 14" id="KW-0175">Coiled coil</keyword>
<dbReference type="InterPro" id="IPR054354">
    <property type="entry name" value="DYNC2H1-like_lid"/>
</dbReference>
<evidence type="ECO:0000256" key="9">
    <source>
        <dbReference type="ARBA" id="ARBA00023017"/>
    </source>
</evidence>
<proteinExistence type="inferred from homology"/>
<evidence type="ECO:0000256" key="3">
    <source>
        <dbReference type="ARBA" id="ARBA00011655"/>
    </source>
</evidence>
<dbReference type="Pfam" id="PF12780">
    <property type="entry name" value="AAA_8"/>
    <property type="match status" value="1"/>
</dbReference>
<comment type="subcellular location">
    <subcellularLocation>
        <location evidence="1">Cytoplasm</location>
        <location evidence="1">Cytoskeleton</location>
    </subcellularLocation>
</comment>
<dbReference type="Gene3D" id="1.10.8.710">
    <property type="match status" value="1"/>
</dbReference>
<dbReference type="Pfam" id="PF22597">
    <property type="entry name" value="DYN_lid"/>
    <property type="match status" value="1"/>
</dbReference>
<dbReference type="InterPro" id="IPR043157">
    <property type="entry name" value="Dynein_AAA1S"/>
</dbReference>
<dbReference type="Gene3D" id="1.20.920.20">
    <property type="match status" value="2"/>
</dbReference>
<dbReference type="SUPFAM" id="SSF52540">
    <property type="entry name" value="P-loop containing nucleoside triphosphate hydrolases"/>
    <property type="match status" value="3"/>
</dbReference>
<feature type="domain" description="AAA+ ATPase" evidence="15">
    <location>
        <begin position="453"/>
        <end position="608"/>
    </location>
</feature>
<dbReference type="PANTHER" id="PTHR46532:SF4">
    <property type="entry name" value="AAA+ ATPASE DOMAIN-CONTAINING PROTEIN"/>
    <property type="match status" value="1"/>
</dbReference>
<keyword evidence="9" id="KW-0243">Dynein</keyword>
<keyword evidence="5" id="KW-0963">Cytoplasm</keyword>
<dbReference type="GeneID" id="77804449"/>
<evidence type="ECO:0000256" key="12">
    <source>
        <dbReference type="ARBA" id="ARBA00023212"/>
    </source>
</evidence>
<dbReference type="PANTHER" id="PTHR46532">
    <property type="entry name" value="MALE FERTILITY FACTOR KL5"/>
    <property type="match status" value="1"/>
</dbReference>
<keyword evidence="7" id="KW-0547">Nucleotide-binding</keyword>
<dbReference type="Pfam" id="PF12777">
    <property type="entry name" value="MT"/>
    <property type="match status" value="1"/>
</dbReference>
<evidence type="ECO:0000259" key="15">
    <source>
        <dbReference type="SMART" id="SM00382"/>
    </source>
</evidence>
<evidence type="ECO:0000256" key="7">
    <source>
        <dbReference type="ARBA" id="ARBA00022741"/>
    </source>
</evidence>
<dbReference type="InterPro" id="IPR041466">
    <property type="entry name" value="Dynein_AAA5_ext"/>
</dbReference>
<evidence type="ECO:0000256" key="4">
    <source>
        <dbReference type="ARBA" id="ARBA00022197"/>
    </source>
</evidence>
<evidence type="ECO:0000256" key="14">
    <source>
        <dbReference type="SAM" id="Coils"/>
    </source>
</evidence>
<accession>A0ABY7D5U8</accession>
<dbReference type="Gene3D" id="3.40.50.300">
    <property type="entry name" value="P-loop containing nucleotide triphosphate hydrolases"/>
    <property type="match status" value="2"/>
</dbReference>
<reference evidence="16" key="1">
    <citation type="submission" date="2022-10" db="EMBL/GenBank/DDBJ databases">
        <title>Puccinia triticina Genome sequencing and assembly.</title>
        <authorList>
            <person name="Li C."/>
        </authorList>
    </citation>
    <scope>NUCLEOTIDE SEQUENCE</scope>
    <source>
        <strain evidence="16">Pt15</strain>
    </source>
</reference>
<evidence type="ECO:0000256" key="11">
    <source>
        <dbReference type="ARBA" id="ARBA00023175"/>
    </source>
</evidence>
<keyword evidence="6" id="KW-0493">Microtubule</keyword>
<evidence type="ECO:0000256" key="5">
    <source>
        <dbReference type="ARBA" id="ARBA00022490"/>
    </source>
</evidence>
<evidence type="ECO:0000313" key="17">
    <source>
        <dbReference type="Proteomes" id="UP001164743"/>
    </source>
</evidence>
<keyword evidence="17" id="KW-1185">Reference proteome</keyword>
<organism evidence="16 17">
    <name type="scientific">Puccinia triticina</name>
    <dbReference type="NCBI Taxonomy" id="208348"/>
    <lineage>
        <taxon>Eukaryota</taxon>
        <taxon>Fungi</taxon>
        <taxon>Dikarya</taxon>
        <taxon>Basidiomycota</taxon>
        <taxon>Pucciniomycotina</taxon>
        <taxon>Pucciniomycetes</taxon>
        <taxon>Pucciniales</taxon>
        <taxon>Pucciniaceae</taxon>
        <taxon>Puccinia</taxon>
    </lineage>
</organism>
<dbReference type="SMART" id="SM00382">
    <property type="entry name" value="AAA"/>
    <property type="match status" value="1"/>
</dbReference>
<dbReference type="Gene3D" id="1.20.920.30">
    <property type="match status" value="1"/>
</dbReference>
<dbReference type="Gene3D" id="1.10.472.130">
    <property type="match status" value="1"/>
</dbReference>
<dbReference type="Pfam" id="PF12775">
    <property type="entry name" value="AAA_7"/>
    <property type="match status" value="1"/>
</dbReference>
<dbReference type="InterPro" id="IPR026983">
    <property type="entry name" value="DHC"/>
</dbReference>
<dbReference type="InterPro" id="IPR024743">
    <property type="entry name" value="Dynein_HC_stalk"/>
</dbReference>
<evidence type="ECO:0000256" key="8">
    <source>
        <dbReference type="ARBA" id="ARBA00022840"/>
    </source>
</evidence>
<evidence type="ECO:0000256" key="10">
    <source>
        <dbReference type="ARBA" id="ARBA00023054"/>
    </source>
</evidence>
<gene>
    <name evidence="16" type="ORF">PtA15_15A356</name>
</gene>
<evidence type="ECO:0000256" key="2">
    <source>
        <dbReference type="ARBA" id="ARBA00008887"/>
    </source>
</evidence>
<dbReference type="Pfam" id="PF17852">
    <property type="entry name" value="Dynein_AAA_lid"/>
    <property type="match status" value="1"/>
</dbReference>
<evidence type="ECO:0000256" key="6">
    <source>
        <dbReference type="ARBA" id="ARBA00022701"/>
    </source>
</evidence>
<dbReference type="EMBL" id="CP110435">
    <property type="protein sequence ID" value="WAQ91963.1"/>
    <property type="molecule type" value="Genomic_DNA"/>
</dbReference>
<keyword evidence="12" id="KW-0206">Cytoskeleton</keyword>
<feature type="coiled-coil region" evidence="14">
    <location>
        <begin position="1040"/>
        <end position="1162"/>
    </location>
</feature>
<dbReference type="CDD" id="cd00009">
    <property type="entry name" value="AAA"/>
    <property type="match status" value="1"/>
</dbReference>
<evidence type="ECO:0000313" key="16">
    <source>
        <dbReference type="EMBL" id="WAQ91963.1"/>
    </source>
</evidence>